<proteinExistence type="predicted"/>
<gene>
    <name evidence="11" type="ORF">RGQ29_030156</name>
</gene>
<keyword evidence="3 10" id="KW-0812">Transmembrane</keyword>
<evidence type="ECO:0000256" key="9">
    <source>
        <dbReference type="ARBA" id="ARBA00023180"/>
    </source>
</evidence>
<evidence type="ECO:0000256" key="10">
    <source>
        <dbReference type="SAM" id="Phobius"/>
    </source>
</evidence>
<dbReference type="InterPro" id="IPR032675">
    <property type="entry name" value="LRR_dom_sf"/>
</dbReference>
<evidence type="ECO:0000313" key="12">
    <source>
        <dbReference type="Proteomes" id="UP001324115"/>
    </source>
</evidence>
<keyword evidence="4" id="KW-0732">Signal</keyword>
<dbReference type="Pfam" id="PF00560">
    <property type="entry name" value="LRR_1"/>
    <property type="match status" value="5"/>
</dbReference>
<accession>A0AAN7IA88</accession>
<keyword evidence="6 10" id="KW-1133">Transmembrane helix</keyword>
<name>A0AAN7IA88_QUERU</name>
<dbReference type="PANTHER" id="PTHR48063">
    <property type="entry name" value="LRR RECEPTOR-LIKE KINASE"/>
    <property type="match status" value="1"/>
</dbReference>
<dbReference type="Pfam" id="PF13855">
    <property type="entry name" value="LRR_8"/>
    <property type="match status" value="1"/>
</dbReference>
<dbReference type="GO" id="GO:0016020">
    <property type="term" value="C:membrane"/>
    <property type="evidence" value="ECO:0007669"/>
    <property type="project" value="UniProtKB-SubCell"/>
</dbReference>
<evidence type="ECO:0000256" key="2">
    <source>
        <dbReference type="ARBA" id="ARBA00022614"/>
    </source>
</evidence>
<dbReference type="InterPro" id="IPR046956">
    <property type="entry name" value="RLP23-like"/>
</dbReference>
<dbReference type="Proteomes" id="UP001324115">
    <property type="component" value="Unassembled WGS sequence"/>
</dbReference>
<dbReference type="AlphaFoldDB" id="A0AAN7IA88"/>
<evidence type="ECO:0000256" key="1">
    <source>
        <dbReference type="ARBA" id="ARBA00004479"/>
    </source>
</evidence>
<dbReference type="InterPro" id="IPR001611">
    <property type="entry name" value="Leu-rich_rpt"/>
</dbReference>
<comment type="subcellular location">
    <subcellularLocation>
        <location evidence="1">Membrane</location>
        <topology evidence="1">Single-pass type I membrane protein</topology>
    </subcellularLocation>
</comment>
<organism evidence="11 12">
    <name type="scientific">Quercus rubra</name>
    <name type="common">Northern red oak</name>
    <name type="synonym">Quercus borealis</name>
    <dbReference type="NCBI Taxonomy" id="3512"/>
    <lineage>
        <taxon>Eukaryota</taxon>
        <taxon>Viridiplantae</taxon>
        <taxon>Streptophyta</taxon>
        <taxon>Embryophyta</taxon>
        <taxon>Tracheophyta</taxon>
        <taxon>Spermatophyta</taxon>
        <taxon>Magnoliopsida</taxon>
        <taxon>eudicotyledons</taxon>
        <taxon>Gunneridae</taxon>
        <taxon>Pentapetalae</taxon>
        <taxon>rosids</taxon>
        <taxon>fabids</taxon>
        <taxon>Fagales</taxon>
        <taxon>Fagaceae</taxon>
        <taxon>Quercus</taxon>
    </lineage>
</organism>
<comment type="caution">
    <text evidence="11">The sequence shown here is derived from an EMBL/GenBank/DDBJ whole genome shotgun (WGS) entry which is preliminary data.</text>
</comment>
<keyword evidence="5" id="KW-0677">Repeat</keyword>
<evidence type="ECO:0000256" key="8">
    <source>
        <dbReference type="ARBA" id="ARBA00023170"/>
    </source>
</evidence>
<sequence>MKWNSLVVLNLENNNFTCNIPALIGSLTLLKSLHLYNNKFSGNLPPSLKTCEELVIIDVVENKFEGSMPSWIGHRCSSLMVLNLRSNNFYGYIPKELCALTLLQILDLSHNKFFGSIPTCVKNFSAMATLNNSNHNMTFNRSAIFYGEYISLEIEFLVIKGKVSKYRTILQLVKIMDLSKNNLSGEIPKEVTSLQGLQSLNLSCNLLSGSIPENIGSMGSLESIDFLVNKLSSQIPSSMSSMTFLNHLNLSNNNLIGKIPLSTQIQSLNASNFIGNKLYEPPLTDNCTVNEVKPNNVSIGSKDTGGVEVDWFYVSMALGFVVGFFGVCSPLLLYMP</sequence>
<keyword evidence="8" id="KW-0675">Receptor</keyword>
<evidence type="ECO:0000313" key="11">
    <source>
        <dbReference type="EMBL" id="KAK4571633.1"/>
    </source>
</evidence>
<keyword evidence="9" id="KW-0325">Glycoprotein</keyword>
<keyword evidence="7 10" id="KW-0472">Membrane</keyword>
<reference evidence="11 12" key="1">
    <citation type="journal article" date="2023" name="G3 (Bethesda)">
        <title>A haplotype-resolved chromosome-scale genome for Quercus rubra L. provides insights into the genetics of adaptive traits for red oak species.</title>
        <authorList>
            <person name="Kapoor B."/>
            <person name="Jenkins J."/>
            <person name="Schmutz J."/>
            <person name="Zhebentyayeva T."/>
            <person name="Kuelheim C."/>
            <person name="Coggeshall M."/>
            <person name="Heim C."/>
            <person name="Lasky J.R."/>
            <person name="Leites L."/>
            <person name="Islam-Faridi N."/>
            <person name="Romero-Severson J."/>
            <person name="DeLeo V.L."/>
            <person name="Lucas S.M."/>
            <person name="Lazic D."/>
            <person name="Gailing O."/>
            <person name="Carlson J."/>
            <person name="Staton M."/>
        </authorList>
    </citation>
    <scope>NUCLEOTIDE SEQUENCE [LARGE SCALE GENOMIC DNA]</scope>
    <source>
        <strain evidence="11">Pseudo-F2</strain>
    </source>
</reference>
<dbReference type="Gene3D" id="3.80.10.10">
    <property type="entry name" value="Ribonuclease Inhibitor"/>
    <property type="match status" value="1"/>
</dbReference>
<keyword evidence="12" id="KW-1185">Reference proteome</keyword>
<evidence type="ECO:0000256" key="4">
    <source>
        <dbReference type="ARBA" id="ARBA00022729"/>
    </source>
</evidence>
<evidence type="ECO:0000256" key="5">
    <source>
        <dbReference type="ARBA" id="ARBA00022737"/>
    </source>
</evidence>
<keyword evidence="2" id="KW-0433">Leucine-rich repeat</keyword>
<evidence type="ECO:0000256" key="7">
    <source>
        <dbReference type="ARBA" id="ARBA00023136"/>
    </source>
</evidence>
<feature type="transmembrane region" description="Helical" evidence="10">
    <location>
        <begin position="311"/>
        <end position="334"/>
    </location>
</feature>
<evidence type="ECO:0000256" key="3">
    <source>
        <dbReference type="ARBA" id="ARBA00022692"/>
    </source>
</evidence>
<dbReference type="PANTHER" id="PTHR48063:SF98">
    <property type="entry name" value="LRR RECEPTOR-LIKE SERINE_THREONINE-PROTEIN KINASE FLS2"/>
    <property type="match status" value="1"/>
</dbReference>
<dbReference type="EMBL" id="JAXUIC010000009">
    <property type="protein sequence ID" value="KAK4571633.1"/>
    <property type="molecule type" value="Genomic_DNA"/>
</dbReference>
<dbReference type="SUPFAM" id="SSF52058">
    <property type="entry name" value="L domain-like"/>
    <property type="match status" value="1"/>
</dbReference>
<dbReference type="FunFam" id="3.80.10.10:FF:000383">
    <property type="entry name" value="Leucine-rich repeat receptor protein kinase EMS1"/>
    <property type="match status" value="2"/>
</dbReference>
<evidence type="ECO:0000256" key="6">
    <source>
        <dbReference type="ARBA" id="ARBA00022989"/>
    </source>
</evidence>
<protein>
    <submittedName>
        <fullName evidence="11">Uncharacterized protein</fullName>
    </submittedName>
</protein>